<reference evidence="2 3" key="1">
    <citation type="journal article" date="2006" name="Science">
        <title>The genome of black cottonwood, Populus trichocarpa (Torr. &amp; Gray).</title>
        <authorList>
            <person name="Tuskan G.A."/>
            <person name="Difazio S."/>
            <person name="Jansson S."/>
            <person name="Bohlmann J."/>
            <person name="Grigoriev I."/>
            <person name="Hellsten U."/>
            <person name="Putnam N."/>
            <person name="Ralph S."/>
            <person name="Rombauts S."/>
            <person name="Salamov A."/>
            <person name="Schein J."/>
            <person name="Sterck L."/>
            <person name="Aerts A."/>
            <person name="Bhalerao R.R."/>
            <person name="Bhalerao R.P."/>
            <person name="Blaudez D."/>
            <person name="Boerjan W."/>
            <person name="Brun A."/>
            <person name="Brunner A."/>
            <person name="Busov V."/>
            <person name="Campbell M."/>
            <person name="Carlson J."/>
            <person name="Chalot M."/>
            <person name="Chapman J."/>
            <person name="Chen G.L."/>
            <person name="Cooper D."/>
            <person name="Coutinho P.M."/>
            <person name="Couturier J."/>
            <person name="Covert S."/>
            <person name="Cronk Q."/>
            <person name="Cunningham R."/>
            <person name="Davis J."/>
            <person name="Degroeve S."/>
            <person name="Dejardin A."/>
            <person name="Depamphilis C."/>
            <person name="Detter J."/>
            <person name="Dirks B."/>
            <person name="Dubchak I."/>
            <person name="Duplessis S."/>
            <person name="Ehlting J."/>
            <person name="Ellis B."/>
            <person name="Gendler K."/>
            <person name="Goodstein D."/>
            <person name="Gribskov M."/>
            <person name="Grimwood J."/>
            <person name="Groover A."/>
            <person name="Gunter L."/>
            <person name="Hamberger B."/>
            <person name="Heinze B."/>
            <person name="Helariutta Y."/>
            <person name="Henrissat B."/>
            <person name="Holligan D."/>
            <person name="Holt R."/>
            <person name="Huang W."/>
            <person name="Islam-Faridi N."/>
            <person name="Jones S."/>
            <person name="Jones-Rhoades M."/>
            <person name="Jorgensen R."/>
            <person name="Joshi C."/>
            <person name="Kangasjarvi J."/>
            <person name="Karlsson J."/>
            <person name="Kelleher C."/>
            <person name="Kirkpatrick R."/>
            <person name="Kirst M."/>
            <person name="Kohler A."/>
            <person name="Kalluri U."/>
            <person name="Larimer F."/>
            <person name="Leebens-Mack J."/>
            <person name="Leple J.C."/>
            <person name="Locascio P."/>
            <person name="Lou Y."/>
            <person name="Lucas S."/>
            <person name="Martin F."/>
            <person name="Montanini B."/>
            <person name="Napoli C."/>
            <person name="Nelson D.R."/>
            <person name="Nelson C."/>
            <person name="Nieminen K."/>
            <person name="Nilsson O."/>
            <person name="Pereda V."/>
            <person name="Peter G."/>
            <person name="Philippe R."/>
            <person name="Pilate G."/>
            <person name="Poliakov A."/>
            <person name="Razumovskaya J."/>
            <person name="Richardson P."/>
            <person name="Rinaldi C."/>
            <person name="Ritland K."/>
            <person name="Rouze P."/>
            <person name="Ryaboy D."/>
            <person name="Schmutz J."/>
            <person name="Schrader J."/>
            <person name="Segerman B."/>
            <person name="Shin H."/>
            <person name="Siddiqui A."/>
            <person name="Sterky F."/>
            <person name="Terry A."/>
            <person name="Tsai C.J."/>
            <person name="Uberbacher E."/>
            <person name="Unneberg P."/>
            <person name="Vahala J."/>
            <person name="Wall K."/>
            <person name="Wessler S."/>
            <person name="Yang G."/>
            <person name="Yin T."/>
            <person name="Douglas C."/>
            <person name="Marra M."/>
            <person name="Sandberg G."/>
            <person name="Van de Peer Y."/>
            <person name="Rokhsar D."/>
        </authorList>
    </citation>
    <scope>NUCLEOTIDE SEQUENCE [LARGE SCALE GENOMIC DNA]</scope>
    <source>
        <strain evidence="3">cv. Nisqually</strain>
    </source>
</reference>
<keyword evidence="3" id="KW-1185">Reference proteome</keyword>
<protein>
    <submittedName>
        <fullName evidence="2">Uncharacterized protein</fullName>
    </submittedName>
</protein>
<evidence type="ECO:0000313" key="3">
    <source>
        <dbReference type="Proteomes" id="UP000006729"/>
    </source>
</evidence>
<gene>
    <name evidence="2" type="ORF">POPTR_001G311400</name>
</gene>
<dbReference type="PANTHER" id="PTHR13929">
    <property type="entry name" value="1,4-DIHYDROXY-2-NAPHTHOATE OCTAPRENYLTRANSFERASE"/>
    <property type="match status" value="1"/>
</dbReference>
<name>U7DT96_POPTR</name>
<proteinExistence type="predicted"/>
<dbReference type="EMBL" id="CM009290">
    <property type="protein sequence ID" value="PNT57629.1"/>
    <property type="molecule type" value="Genomic_DNA"/>
</dbReference>
<dbReference type="Proteomes" id="UP000006729">
    <property type="component" value="Chromosome 1"/>
</dbReference>
<dbReference type="PANTHER" id="PTHR13929:SF0">
    <property type="entry name" value="UBIA PRENYLTRANSFERASE DOMAIN-CONTAINING PROTEIN 1"/>
    <property type="match status" value="1"/>
</dbReference>
<dbReference type="InParanoid" id="U7DT96"/>
<dbReference type="eggNOG" id="KOG4581">
    <property type="taxonomic scope" value="Eukaryota"/>
</dbReference>
<accession>U7DT96</accession>
<dbReference type="HOGENOM" id="CLU_2007873_0_0_1"/>
<dbReference type="GO" id="GO:0006744">
    <property type="term" value="P:ubiquinone biosynthetic process"/>
    <property type="evidence" value="ECO:0000318"/>
    <property type="project" value="GO_Central"/>
</dbReference>
<keyword evidence="1" id="KW-0808">Transferase</keyword>
<organism evidence="2 3">
    <name type="scientific">Populus trichocarpa</name>
    <name type="common">Western balsam poplar</name>
    <name type="synonym">Populus balsamifera subsp. trichocarpa</name>
    <dbReference type="NCBI Taxonomy" id="3694"/>
    <lineage>
        <taxon>Eukaryota</taxon>
        <taxon>Viridiplantae</taxon>
        <taxon>Streptophyta</taxon>
        <taxon>Embryophyta</taxon>
        <taxon>Tracheophyta</taxon>
        <taxon>Spermatophyta</taxon>
        <taxon>Magnoliopsida</taxon>
        <taxon>eudicotyledons</taxon>
        <taxon>Gunneridae</taxon>
        <taxon>Pentapetalae</taxon>
        <taxon>rosids</taxon>
        <taxon>fabids</taxon>
        <taxon>Malpighiales</taxon>
        <taxon>Salicaceae</taxon>
        <taxon>Saliceae</taxon>
        <taxon>Populus</taxon>
    </lineage>
</organism>
<dbReference type="InterPro" id="IPR026046">
    <property type="entry name" value="UBIAD1"/>
</dbReference>
<evidence type="ECO:0000256" key="1">
    <source>
        <dbReference type="ARBA" id="ARBA00022679"/>
    </source>
</evidence>
<dbReference type="GO" id="GO:0042372">
    <property type="term" value="P:phylloquinone biosynthetic process"/>
    <property type="evidence" value="ECO:0000318"/>
    <property type="project" value="GO_Central"/>
</dbReference>
<dbReference type="STRING" id="3694.U7DT96"/>
<evidence type="ECO:0000313" key="2">
    <source>
        <dbReference type="EMBL" id="PNT57629.1"/>
    </source>
</evidence>
<sequence length="124" mass="13356">MGSNDVVYDFDTGADKNKKESVVNLVGSCSVPFIAAYSSLLLGFVGLTWTSVGAGSIPATLFLACAVICGYVYHVREILLVCGVLKPIGINHFLSFFHTTVCLPSATTQLTLPLTNENLHHYRC</sequence>
<dbReference type="GO" id="GO:0004659">
    <property type="term" value="F:prenyltransferase activity"/>
    <property type="evidence" value="ECO:0000318"/>
    <property type="project" value="GO_Central"/>
</dbReference>
<dbReference type="AlphaFoldDB" id="U7DT96"/>